<protein>
    <submittedName>
        <fullName evidence="1">Uncharacterized protein</fullName>
    </submittedName>
</protein>
<evidence type="ECO:0000313" key="1">
    <source>
        <dbReference type="EMBL" id="OSX70824.1"/>
    </source>
</evidence>
<dbReference type="EMBL" id="KV919203">
    <property type="protein sequence ID" value="OSX70824.1"/>
    <property type="molecule type" value="Genomic_DNA"/>
</dbReference>
<organism evidence="1 2">
    <name type="scientific">Porphyra umbilicalis</name>
    <name type="common">Purple laver</name>
    <name type="synonym">Red alga</name>
    <dbReference type="NCBI Taxonomy" id="2786"/>
    <lineage>
        <taxon>Eukaryota</taxon>
        <taxon>Rhodophyta</taxon>
        <taxon>Bangiophyceae</taxon>
        <taxon>Bangiales</taxon>
        <taxon>Bangiaceae</taxon>
        <taxon>Porphyra</taxon>
    </lineage>
</organism>
<dbReference type="Proteomes" id="UP000218209">
    <property type="component" value="Unassembled WGS sequence"/>
</dbReference>
<name>A0A1X6NQD1_PORUM</name>
<reference evidence="1 2" key="1">
    <citation type="submission" date="2017-03" db="EMBL/GenBank/DDBJ databases">
        <title>WGS assembly of Porphyra umbilicalis.</title>
        <authorList>
            <person name="Brawley S.H."/>
            <person name="Blouin N.A."/>
            <person name="Ficko-Blean E."/>
            <person name="Wheeler G.L."/>
            <person name="Lohr M."/>
            <person name="Goodson H.V."/>
            <person name="Jenkins J.W."/>
            <person name="Blaby-Haas C.E."/>
            <person name="Helliwell K.E."/>
            <person name="Chan C."/>
            <person name="Marriage T."/>
            <person name="Bhattacharya D."/>
            <person name="Klein A.S."/>
            <person name="Badis Y."/>
            <person name="Brodie J."/>
            <person name="Cao Y."/>
            <person name="Collen J."/>
            <person name="Dittami S.M."/>
            <person name="Gachon C.M."/>
            <person name="Green B.R."/>
            <person name="Karpowicz S."/>
            <person name="Kim J.W."/>
            <person name="Kudahl U."/>
            <person name="Lin S."/>
            <person name="Michel G."/>
            <person name="Mittag M."/>
            <person name="Olson B.J."/>
            <person name="Pangilinan J."/>
            <person name="Peng Y."/>
            <person name="Qiu H."/>
            <person name="Shu S."/>
            <person name="Singer J.T."/>
            <person name="Smith A.G."/>
            <person name="Sprecher B.N."/>
            <person name="Wagner V."/>
            <person name="Wang W."/>
            <person name="Wang Z.-Y."/>
            <person name="Yan J."/>
            <person name="Yarish C."/>
            <person name="Zoeuner-Riek S."/>
            <person name="Zhuang Y."/>
            <person name="Zou Y."/>
            <person name="Lindquist E.A."/>
            <person name="Grimwood J."/>
            <person name="Barry K."/>
            <person name="Rokhsar D.S."/>
            <person name="Schmutz J."/>
            <person name="Stiller J.W."/>
            <person name="Grossman A.R."/>
            <person name="Prochnik S.E."/>
        </authorList>
    </citation>
    <scope>NUCLEOTIDE SEQUENCE [LARGE SCALE GENOMIC DNA]</scope>
    <source>
        <strain evidence="1">4086291</strain>
    </source>
</reference>
<proteinExistence type="predicted"/>
<evidence type="ECO:0000313" key="2">
    <source>
        <dbReference type="Proteomes" id="UP000218209"/>
    </source>
</evidence>
<gene>
    <name evidence="1" type="ORF">BU14_0658s0002</name>
</gene>
<dbReference type="AlphaFoldDB" id="A0A1X6NQD1"/>
<accession>A0A1X6NQD1</accession>
<keyword evidence="2" id="KW-1185">Reference proteome</keyword>
<sequence>MASLSSDGEAVASAKHPSLIGAAPGLAAQFPGAVCAAAVAATAAGEAILSASESCAELGAAAVTPASDDSKLIVKKPPKEPVPITFALKKQICRLRSQGRTWSSVLAALPTGVSKKAARKMYRARHKWLAMPNDDAAEMRTILRKGHYTGVDDRLR</sequence>